<evidence type="ECO:0008006" key="4">
    <source>
        <dbReference type="Google" id="ProtNLM"/>
    </source>
</evidence>
<sequence>MIYHRTALQTIVPEEKMGRIFTVSSTAGAAGFPIGNFLAAYSIEILGKQSMIWAFVINGSLVLLLSILLLTSINYKGGNYGFTSNDD</sequence>
<evidence type="ECO:0000256" key="1">
    <source>
        <dbReference type="SAM" id="Phobius"/>
    </source>
</evidence>
<dbReference type="EMBL" id="CP020558">
    <property type="protein sequence ID" value="ARF70792.1"/>
    <property type="molecule type" value="Genomic_DNA"/>
</dbReference>
<feature type="transmembrane region" description="Helical" evidence="1">
    <location>
        <begin position="20"/>
        <end position="39"/>
    </location>
</feature>
<gene>
    <name evidence="2" type="ORF">B7C51_25315</name>
</gene>
<organism evidence="2 3">
    <name type="scientific">Paenibacillus larvae subsp. pulvifaciens</name>
    <dbReference type="NCBI Taxonomy" id="1477"/>
    <lineage>
        <taxon>Bacteria</taxon>
        <taxon>Bacillati</taxon>
        <taxon>Bacillota</taxon>
        <taxon>Bacilli</taxon>
        <taxon>Bacillales</taxon>
        <taxon>Paenibacillaceae</taxon>
        <taxon>Paenibacillus</taxon>
    </lineage>
</organism>
<dbReference type="Proteomes" id="UP000192727">
    <property type="component" value="Plasmid pPLP3"/>
</dbReference>
<dbReference type="Gene3D" id="1.20.1250.20">
    <property type="entry name" value="MFS general substrate transporter like domains"/>
    <property type="match status" value="1"/>
</dbReference>
<protein>
    <recommendedName>
        <fullName evidence="4">Major facilitator superfamily (MFS) profile domain-containing protein</fullName>
    </recommendedName>
</protein>
<accession>A0A1V0UZY0</accession>
<keyword evidence="1" id="KW-0812">Transmembrane</keyword>
<evidence type="ECO:0000313" key="2">
    <source>
        <dbReference type="EMBL" id="ARF70792.1"/>
    </source>
</evidence>
<reference evidence="2 3" key="1">
    <citation type="submission" date="2017-03" db="EMBL/GenBank/DDBJ databases">
        <title>Paenibacillus larvae genome sequencing.</title>
        <authorList>
            <person name="Dingman D.W."/>
        </authorList>
    </citation>
    <scope>NUCLEOTIDE SEQUENCE [LARGE SCALE GENOMIC DNA]</scope>
    <source>
        <strain evidence="2 3">SAG 10367</strain>
        <plasmid evidence="3">pplp3</plasmid>
    </source>
</reference>
<feature type="transmembrane region" description="Helical" evidence="1">
    <location>
        <begin position="51"/>
        <end position="70"/>
    </location>
</feature>
<dbReference type="AlphaFoldDB" id="A0A1V0UZY0"/>
<geneLocation type="plasmid" evidence="3">
    <name>pplp3</name>
</geneLocation>
<keyword evidence="2" id="KW-0614">Plasmid</keyword>
<name>A0A1V0UZY0_9BACL</name>
<evidence type="ECO:0000313" key="3">
    <source>
        <dbReference type="Proteomes" id="UP000192727"/>
    </source>
</evidence>
<keyword evidence="1" id="KW-0472">Membrane</keyword>
<dbReference type="InterPro" id="IPR036259">
    <property type="entry name" value="MFS_trans_sf"/>
</dbReference>
<proteinExistence type="predicted"/>
<keyword evidence="1" id="KW-1133">Transmembrane helix</keyword>
<dbReference type="SUPFAM" id="SSF103473">
    <property type="entry name" value="MFS general substrate transporter"/>
    <property type="match status" value="1"/>
</dbReference>